<keyword evidence="9" id="KW-0238">DNA-binding</keyword>
<accession>A0A5P1FQ95</accession>
<keyword evidence="7" id="KW-0862">Zinc</keyword>
<evidence type="ECO:0000256" key="14">
    <source>
        <dbReference type="SAM" id="MobiDB-lite"/>
    </source>
</evidence>
<dbReference type="InterPro" id="IPR004333">
    <property type="entry name" value="SBP_dom"/>
</dbReference>
<dbReference type="EC" id="5.1.3.15" evidence="4"/>
<dbReference type="SUPFAM" id="SSF74650">
    <property type="entry name" value="Galactose mutarotase-like"/>
    <property type="match status" value="1"/>
</dbReference>
<evidence type="ECO:0000259" key="15">
    <source>
        <dbReference type="PROSITE" id="PS51141"/>
    </source>
</evidence>
<evidence type="ECO:0000256" key="12">
    <source>
        <dbReference type="ARBA" id="ARBA00023242"/>
    </source>
</evidence>
<keyword evidence="8" id="KW-0805">Transcription regulation</keyword>
<dbReference type="Proteomes" id="UP000243459">
    <property type="component" value="Chromosome 1"/>
</dbReference>
<feature type="region of interest" description="Disordered" evidence="14">
    <location>
        <begin position="38"/>
        <end position="66"/>
    </location>
</feature>
<evidence type="ECO:0000256" key="11">
    <source>
        <dbReference type="ARBA" id="ARBA00023235"/>
    </source>
</evidence>
<feature type="region of interest" description="Disordered" evidence="14">
    <location>
        <begin position="193"/>
        <end position="248"/>
    </location>
</feature>
<dbReference type="FunFam" id="4.10.1100.10:FF:000001">
    <property type="entry name" value="Squamosa promoter-binding-like protein 14"/>
    <property type="match status" value="1"/>
</dbReference>
<evidence type="ECO:0000256" key="5">
    <source>
        <dbReference type="ARBA" id="ARBA00022723"/>
    </source>
</evidence>
<dbReference type="Pfam" id="PF03110">
    <property type="entry name" value="SBP"/>
    <property type="match status" value="1"/>
</dbReference>
<dbReference type="GO" id="GO:0030246">
    <property type="term" value="F:carbohydrate binding"/>
    <property type="evidence" value="ECO:0007669"/>
    <property type="project" value="InterPro"/>
</dbReference>
<dbReference type="InterPro" id="IPR011013">
    <property type="entry name" value="Gal_mutarotase_sf_dom"/>
</dbReference>
<feature type="compositionally biased region" description="Low complexity" evidence="14">
    <location>
        <begin position="206"/>
        <end position="217"/>
    </location>
</feature>
<evidence type="ECO:0000256" key="13">
    <source>
        <dbReference type="PROSITE-ProRule" id="PRU00470"/>
    </source>
</evidence>
<dbReference type="GO" id="GO:0047938">
    <property type="term" value="F:glucose-6-phosphate 1-epimerase activity"/>
    <property type="evidence" value="ECO:0007669"/>
    <property type="project" value="UniProtKB-EC"/>
</dbReference>
<dbReference type="CDD" id="cd09020">
    <property type="entry name" value="D-hex-6-P-epi_like"/>
    <property type="match status" value="1"/>
</dbReference>
<evidence type="ECO:0000256" key="4">
    <source>
        <dbReference type="ARBA" id="ARBA00012083"/>
    </source>
</evidence>
<gene>
    <name evidence="16" type="ORF">A4U43_C01F540</name>
</gene>
<keyword evidence="10" id="KW-0804">Transcription</keyword>
<dbReference type="InterPro" id="IPR025532">
    <property type="entry name" value="G6P_1-epimerase"/>
</dbReference>
<feature type="region of interest" description="Disordered" evidence="14">
    <location>
        <begin position="820"/>
        <end position="922"/>
    </location>
</feature>
<dbReference type="Gene3D" id="2.70.98.10">
    <property type="match status" value="1"/>
</dbReference>
<keyword evidence="17" id="KW-1185">Reference proteome</keyword>
<feature type="compositionally biased region" description="Pro residues" evidence="14">
    <location>
        <begin position="872"/>
        <end position="883"/>
    </location>
</feature>
<evidence type="ECO:0000256" key="2">
    <source>
        <dbReference type="ARBA" id="ARBA00004123"/>
    </source>
</evidence>
<feature type="compositionally biased region" description="Low complexity" evidence="14">
    <location>
        <begin position="229"/>
        <end position="243"/>
    </location>
</feature>
<proteinExistence type="inferred from homology"/>
<keyword evidence="6 13" id="KW-0863">Zinc-finger</keyword>
<evidence type="ECO:0000256" key="8">
    <source>
        <dbReference type="ARBA" id="ARBA00023015"/>
    </source>
</evidence>
<dbReference type="Pfam" id="PF01263">
    <property type="entry name" value="Aldose_epim"/>
    <property type="match status" value="1"/>
</dbReference>
<comment type="subcellular location">
    <subcellularLocation>
        <location evidence="2">Nucleus</location>
    </subcellularLocation>
</comment>
<dbReference type="PANTHER" id="PTHR11122:SF13">
    <property type="entry name" value="GLUCOSE-6-PHOSPHATE 1-EPIMERASE"/>
    <property type="match status" value="1"/>
</dbReference>
<dbReference type="InterPro" id="IPR036893">
    <property type="entry name" value="SBP_sf"/>
</dbReference>
<evidence type="ECO:0000256" key="7">
    <source>
        <dbReference type="ARBA" id="ARBA00022833"/>
    </source>
</evidence>
<dbReference type="GO" id="GO:0008270">
    <property type="term" value="F:zinc ion binding"/>
    <property type="evidence" value="ECO:0007669"/>
    <property type="project" value="UniProtKB-KW"/>
</dbReference>
<keyword evidence="11" id="KW-0413">Isomerase</keyword>
<feature type="domain" description="SBP-type" evidence="15">
    <location>
        <begin position="126"/>
        <end position="203"/>
    </location>
</feature>
<reference evidence="17" key="1">
    <citation type="journal article" date="2017" name="Nat. Commun.">
        <title>The asparagus genome sheds light on the origin and evolution of a young Y chromosome.</title>
        <authorList>
            <person name="Harkess A."/>
            <person name="Zhou J."/>
            <person name="Xu C."/>
            <person name="Bowers J.E."/>
            <person name="Van der Hulst R."/>
            <person name="Ayyampalayam S."/>
            <person name="Mercati F."/>
            <person name="Riccardi P."/>
            <person name="McKain M.R."/>
            <person name="Kakrana A."/>
            <person name="Tang H."/>
            <person name="Ray J."/>
            <person name="Groenendijk J."/>
            <person name="Arikit S."/>
            <person name="Mathioni S.M."/>
            <person name="Nakano M."/>
            <person name="Shan H."/>
            <person name="Telgmann-Rauber A."/>
            <person name="Kanno A."/>
            <person name="Yue Z."/>
            <person name="Chen H."/>
            <person name="Li W."/>
            <person name="Chen Y."/>
            <person name="Xu X."/>
            <person name="Zhang Y."/>
            <person name="Luo S."/>
            <person name="Chen H."/>
            <person name="Gao J."/>
            <person name="Mao Z."/>
            <person name="Pires J.C."/>
            <person name="Luo M."/>
            <person name="Kudrna D."/>
            <person name="Wing R.A."/>
            <person name="Meyers B.C."/>
            <person name="Yi K."/>
            <person name="Kong H."/>
            <person name="Lavrijsen P."/>
            <person name="Sunseri F."/>
            <person name="Falavigna A."/>
            <person name="Ye Y."/>
            <person name="Leebens-Mack J.H."/>
            <person name="Chen G."/>
        </authorList>
    </citation>
    <scope>NUCLEOTIDE SEQUENCE [LARGE SCALE GENOMIC DNA]</scope>
    <source>
        <strain evidence="17">cv. DH0086</strain>
    </source>
</reference>
<organism evidence="16 17">
    <name type="scientific">Asparagus officinalis</name>
    <name type="common">Garden asparagus</name>
    <dbReference type="NCBI Taxonomy" id="4686"/>
    <lineage>
        <taxon>Eukaryota</taxon>
        <taxon>Viridiplantae</taxon>
        <taxon>Streptophyta</taxon>
        <taxon>Embryophyta</taxon>
        <taxon>Tracheophyta</taxon>
        <taxon>Spermatophyta</taxon>
        <taxon>Magnoliopsida</taxon>
        <taxon>Liliopsida</taxon>
        <taxon>Asparagales</taxon>
        <taxon>Asparagaceae</taxon>
        <taxon>Asparagoideae</taxon>
        <taxon>Asparagus</taxon>
    </lineage>
</organism>
<evidence type="ECO:0000256" key="10">
    <source>
        <dbReference type="ARBA" id="ARBA00023163"/>
    </source>
</evidence>
<keyword evidence="12" id="KW-0539">Nucleus</keyword>
<dbReference type="GO" id="GO:0005634">
    <property type="term" value="C:nucleus"/>
    <property type="evidence" value="ECO:0007669"/>
    <property type="project" value="UniProtKB-SubCell"/>
</dbReference>
<feature type="compositionally biased region" description="Basic residues" evidence="14">
    <location>
        <begin position="900"/>
        <end position="910"/>
    </location>
</feature>
<dbReference type="GO" id="GO:0005975">
    <property type="term" value="P:carbohydrate metabolic process"/>
    <property type="evidence" value="ECO:0007669"/>
    <property type="project" value="InterPro"/>
</dbReference>
<keyword evidence="5" id="KW-0479">Metal-binding</keyword>
<dbReference type="EMBL" id="CM007381">
    <property type="protein sequence ID" value="ONK78881.1"/>
    <property type="molecule type" value="Genomic_DNA"/>
</dbReference>
<dbReference type="Gene3D" id="4.10.1100.10">
    <property type="entry name" value="Transcription factor, SBP-box domain"/>
    <property type="match status" value="1"/>
</dbReference>
<dbReference type="Gramene" id="ONK78881">
    <property type="protein sequence ID" value="ONK78881"/>
    <property type="gene ID" value="A4U43_C01F540"/>
</dbReference>
<evidence type="ECO:0000256" key="3">
    <source>
        <dbReference type="ARBA" id="ARBA00005866"/>
    </source>
</evidence>
<evidence type="ECO:0000313" key="17">
    <source>
        <dbReference type="Proteomes" id="UP000243459"/>
    </source>
</evidence>
<dbReference type="InterPro" id="IPR014718">
    <property type="entry name" value="GH-type_carb-bd"/>
</dbReference>
<dbReference type="GO" id="GO:0003677">
    <property type="term" value="F:DNA binding"/>
    <property type="evidence" value="ECO:0007669"/>
    <property type="project" value="UniProtKB-KW"/>
</dbReference>
<feature type="compositionally biased region" description="Basic and acidic residues" evidence="14">
    <location>
        <begin position="911"/>
        <end position="922"/>
    </location>
</feature>
<evidence type="ECO:0000313" key="16">
    <source>
        <dbReference type="EMBL" id="ONK78881.1"/>
    </source>
</evidence>
<dbReference type="InterPro" id="IPR008183">
    <property type="entry name" value="Aldose_1/G6P_1-epimerase"/>
</dbReference>
<dbReference type="AlphaFoldDB" id="A0A5P1FQ95"/>
<dbReference type="PROSITE" id="PS51141">
    <property type="entry name" value="ZF_SBP"/>
    <property type="match status" value="1"/>
</dbReference>
<dbReference type="SUPFAM" id="SSF103612">
    <property type="entry name" value="SBT domain"/>
    <property type="match status" value="1"/>
</dbReference>
<evidence type="ECO:0000256" key="9">
    <source>
        <dbReference type="ARBA" id="ARBA00023125"/>
    </source>
</evidence>
<protein>
    <recommendedName>
        <fullName evidence="4">glucose-6-phosphate 1-epimerase</fullName>
        <ecNumber evidence="4">5.1.3.15</ecNumber>
    </recommendedName>
</protein>
<evidence type="ECO:0000256" key="6">
    <source>
        <dbReference type="ARBA" id="ARBA00022771"/>
    </source>
</evidence>
<name>A0A5P1FQ95_ASPOF</name>
<sequence length="922" mass="102519">MMNRLPSSSSSSSSVDPYSIFPFASSFDNWNAQLNYSTHTHQGFDGSHHHHPHPPPPPPHHSLAPLPFYPPHLGSDYFIKREDHGNMGGRPIGLNLGHRTYFSSGDGLAIDRRLIVGRAHHHHHQPPRCQAEGCKADLSGAKHYHRRHKVCEFHSKAAVVVAGGLQQRFCQQCSRFHVLAEFDESKRSCRKRLADHNRRRRKPHNKNSNNPSSATDSSSDKAKLTSRCTSSTAATTNNTSGTGLDQVNTGHVEQNKSILFRNGPALSLGGVAAGSQQISLFNNYQHHQYLISPSPSSSNNNNNNNNSVGFYHQSFIGSTSNDASQSHDLHQANLLHLGQSLFEEKGTNGLDKLVLRGPLSSSAEIYLHGGHITSWKNNYREELLFVSNKAIFKPPKAIRGGISICFPRFGTHGFLEQHGFAANRTWSIDTDPPSLPSDSSSTTFVDLILKPSEGDLKFWPHSFELRLRITLTLKGDLKVISRIRNTNANGKLFSFTLAYYSYFLVSDISEVRVEGLETMDYLDNLKGNERFTEQGDALTFESEVDRIYLSTQNRIAIIDHQKRRTIVLHKEGLPDAVVWNPWDKKAKAITDFGRDEYKRMICIEGAAVEKPITLKPGEEWKGSQEFFSVRSSYNSGELDPQKSQICVVLTMLLLSLIVLHSRLSLPSLFSSSNLQPYSPSSIPSTILTTTHFDGLPDDYRIDVLHLVRPLTMTTNQIPMTICKIPNPNLVPMHPPSFAIMFLEFTIDLFVAATLSRSRSIDLSPPPSLDAQCRSQYSLPTHPALKGAAPPPHYPAWLFSSSSLLSSSSLRDPSPLASFFRRQDQPQSGEIGGGAPQKRPPQPRDLLDVDQAVEEPGDGSAREIDGGPRRPHPNPSPPPHPPPSLSASEEELPAESATPSARRHPRRRRRREFWGEGKGEGRV</sequence>
<comment type="similarity">
    <text evidence="3">Belongs to the glucose-6-phosphate 1-epimerase family.</text>
</comment>
<evidence type="ECO:0000256" key="1">
    <source>
        <dbReference type="ARBA" id="ARBA00001096"/>
    </source>
</evidence>
<comment type="catalytic activity">
    <reaction evidence="1">
        <text>alpha-D-glucose 6-phosphate = beta-D-glucose 6-phosphate</text>
        <dbReference type="Rhea" id="RHEA:16249"/>
        <dbReference type="ChEBI" id="CHEBI:58225"/>
        <dbReference type="ChEBI" id="CHEBI:58247"/>
        <dbReference type="EC" id="5.1.3.15"/>
    </reaction>
</comment>
<dbReference type="GO" id="GO:0005737">
    <property type="term" value="C:cytoplasm"/>
    <property type="evidence" value="ECO:0007669"/>
    <property type="project" value="TreeGrafter"/>
</dbReference>
<dbReference type="PANTHER" id="PTHR11122">
    <property type="entry name" value="APOSPORY-ASSOCIATED PROTEIN C-RELATED"/>
    <property type="match status" value="1"/>
</dbReference>